<proteinExistence type="predicted"/>
<accession>A0ABY9IHB4</accession>
<sequence>MGRRENAVAAETRQSETLALWLRAQRERRGVTYAAMAKLIGYRFTASMLSRGASGRVPSRKLVEAFAQACNADPAEAIRLWKAARRSEEELRRREETAKEFQDLATSVRSALTHPELIETFGQLRRAMIQVRAREGQPSLGYLQAEAGRTADGRHYRLPKSSLSAVLRGEAVPSREHVTAFMEALGASPRKVRPWERAWERIAHTHARQPPAVVEIRVADGPVAVPPGAPVLLMTGAGSGPDYDYLRDQVVSDYMNTDMPLIWKGPQRPYPPAGQTRSGLPIRIPRRYERPAPRPQSHKKPGPAHATPAFASQSRPRQAASHTVEKTLQLRLPRNG</sequence>
<keyword evidence="4" id="KW-1185">Reference proteome</keyword>
<dbReference type="Pfam" id="PF13560">
    <property type="entry name" value="HTH_31"/>
    <property type="match status" value="1"/>
</dbReference>
<dbReference type="SUPFAM" id="SSF47413">
    <property type="entry name" value="lambda repressor-like DNA-binding domains"/>
    <property type="match status" value="1"/>
</dbReference>
<feature type="domain" description="HTH cro/C1-type" evidence="2">
    <location>
        <begin position="22"/>
        <end position="77"/>
    </location>
</feature>
<evidence type="ECO:0000256" key="1">
    <source>
        <dbReference type="SAM" id="MobiDB-lite"/>
    </source>
</evidence>
<name>A0ABY9IHB4_9ACTN</name>
<geneLocation type="plasmid" evidence="3 4">
    <name>unnamed1</name>
</geneLocation>
<reference evidence="3 4" key="1">
    <citation type="submission" date="2023-03" db="EMBL/GenBank/DDBJ databases">
        <title>Isolation and description of six Streptomyces strains from soil environments, able to metabolize different microbial glucans.</title>
        <authorList>
            <person name="Widen T."/>
            <person name="Larsbrink J."/>
        </authorList>
    </citation>
    <scope>NUCLEOTIDE SEQUENCE [LARGE SCALE GENOMIC DNA]</scope>
    <source>
        <strain evidence="3 4">Mut2</strain>
        <plasmid evidence="3 4">unnamed1</plasmid>
    </source>
</reference>
<evidence type="ECO:0000313" key="3">
    <source>
        <dbReference type="EMBL" id="WLQ45614.1"/>
    </source>
</evidence>
<dbReference type="InterPro" id="IPR010982">
    <property type="entry name" value="Lambda_DNA-bd_dom_sf"/>
</dbReference>
<evidence type="ECO:0000313" key="4">
    <source>
        <dbReference type="Proteomes" id="UP001229952"/>
    </source>
</evidence>
<protein>
    <submittedName>
        <fullName evidence="3">Helix-turn-helix transcriptional regulator</fullName>
    </submittedName>
</protein>
<gene>
    <name evidence="3" type="ORF">P8A22_37950</name>
</gene>
<dbReference type="PROSITE" id="PS50943">
    <property type="entry name" value="HTH_CROC1"/>
    <property type="match status" value="1"/>
</dbReference>
<dbReference type="RefSeq" id="WP_306092760.1">
    <property type="nucleotide sequence ID" value="NZ_CP120993.1"/>
</dbReference>
<organism evidence="3 4">
    <name type="scientific">Streptomyces laculatispora</name>
    <dbReference type="NCBI Taxonomy" id="887464"/>
    <lineage>
        <taxon>Bacteria</taxon>
        <taxon>Bacillati</taxon>
        <taxon>Actinomycetota</taxon>
        <taxon>Actinomycetes</taxon>
        <taxon>Kitasatosporales</taxon>
        <taxon>Streptomycetaceae</taxon>
        <taxon>Streptomyces</taxon>
    </lineage>
</organism>
<dbReference type="EMBL" id="CP120993">
    <property type="protein sequence ID" value="WLQ45614.1"/>
    <property type="molecule type" value="Genomic_DNA"/>
</dbReference>
<keyword evidence="3" id="KW-0614">Plasmid</keyword>
<dbReference type="InterPro" id="IPR001387">
    <property type="entry name" value="Cro/C1-type_HTH"/>
</dbReference>
<dbReference type="Proteomes" id="UP001229952">
    <property type="component" value="Plasmid unnamed1"/>
</dbReference>
<evidence type="ECO:0000259" key="2">
    <source>
        <dbReference type="PROSITE" id="PS50943"/>
    </source>
</evidence>
<feature type="region of interest" description="Disordered" evidence="1">
    <location>
        <begin position="262"/>
        <end position="336"/>
    </location>
</feature>
<dbReference type="SMART" id="SM00530">
    <property type="entry name" value="HTH_XRE"/>
    <property type="match status" value="2"/>
</dbReference>